<reference evidence="1" key="1">
    <citation type="submission" date="2023-05" db="EMBL/GenBank/DDBJ databases">
        <authorList>
            <person name="Stuckert A."/>
        </authorList>
    </citation>
    <scope>NUCLEOTIDE SEQUENCE</scope>
</reference>
<name>A0ABN9F530_9NEOB</name>
<comment type="caution">
    <text evidence="1">The sequence shown here is derived from an EMBL/GenBank/DDBJ whole genome shotgun (WGS) entry which is preliminary data.</text>
</comment>
<sequence length="153" mass="18090">MVGEELCPLKELGSKRDTVYLREWRYGQLKHFVGSLPMPLRKKEDWNPFEHVLDTRGDGKHGITKIYKILTGATRQLFLEKWEMDLEVIIDERKQKKIYSLIHGNVNMKETEMNYKCLVRWYITPNVVHKISGDNSPLCWRGCGERGTMIHLW</sequence>
<evidence type="ECO:0000313" key="2">
    <source>
        <dbReference type="Proteomes" id="UP001162483"/>
    </source>
</evidence>
<dbReference type="Proteomes" id="UP001162483">
    <property type="component" value="Unassembled WGS sequence"/>
</dbReference>
<gene>
    <name evidence="1" type="ORF">SPARVUS_LOCUS11181997</name>
</gene>
<protein>
    <submittedName>
        <fullName evidence="1">Uncharacterized protein</fullName>
    </submittedName>
</protein>
<feature type="non-terminal residue" evidence="1">
    <location>
        <position position="153"/>
    </location>
</feature>
<keyword evidence="2" id="KW-1185">Reference proteome</keyword>
<accession>A0ABN9F530</accession>
<dbReference type="EMBL" id="CATNWA010016256">
    <property type="protein sequence ID" value="CAI9591210.1"/>
    <property type="molecule type" value="Genomic_DNA"/>
</dbReference>
<proteinExistence type="predicted"/>
<evidence type="ECO:0000313" key="1">
    <source>
        <dbReference type="EMBL" id="CAI9591210.1"/>
    </source>
</evidence>
<organism evidence="1 2">
    <name type="scientific">Staurois parvus</name>
    <dbReference type="NCBI Taxonomy" id="386267"/>
    <lineage>
        <taxon>Eukaryota</taxon>
        <taxon>Metazoa</taxon>
        <taxon>Chordata</taxon>
        <taxon>Craniata</taxon>
        <taxon>Vertebrata</taxon>
        <taxon>Euteleostomi</taxon>
        <taxon>Amphibia</taxon>
        <taxon>Batrachia</taxon>
        <taxon>Anura</taxon>
        <taxon>Neobatrachia</taxon>
        <taxon>Ranoidea</taxon>
        <taxon>Ranidae</taxon>
        <taxon>Staurois</taxon>
    </lineage>
</organism>